<dbReference type="InterPro" id="IPR001478">
    <property type="entry name" value="PDZ"/>
</dbReference>
<dbReference type="CDD" id="cd06163">
    <property type="entry name" value="S2P-M50_PDZ_RseP-like"/>
    <property type="match status" value="1"/>
</dbReference>
<keyword evidence="7 11" id="KW-0862">Zinc</keyword>
<dbReference type="InterPro" id="IPR041489">
    <property type="entry name" value="PDZ_6"/>
</dbReference>
<dbReference type="InterPro" id="IPR036034">
    <property type="entry name" value="PDZ_sf"/>
</dbReference>
<keyword evidence="5 11" id="KW-0812">Transmembrane</keyword>
<comment type="subcellular location">
    <subcellularLocation>
        <location evidence="2">Membrane</location>
        <topology evidence="2">Multi-pass membrane protein</topology>
    </subcellularLocation>
</comment>
<feature type="transmembrane region" description="Helical" evidence="11">
    <location>
        <begin position="389"/>
        <end position="407"/>
    </location>
</feature>
<evidence type="ECO:0000256" key="8">
    <source>
        <dbReference type="ARBA" id="ARBA00022989"/>
    </source>
</evidence>
<dbReference type="GO" id="GO:0016020">
    <property type="term" value="C:membrane"/>
    <property type="evidence" value="ECO:0007669"/>
    <property type="project" value="UniProtKB-SubCell"/>
</dbReference>
<feature type="transmembrane region" description="Helical" evidence="11">
    <location>
        <begin position="169"/>
        <end position="193"/>
    </location>
</feature>
<reference evidence="13" key="1">
    <citation type="journal article" date="2014" name="Int. J. Syst. Evol. Microbiol.">
        <title>Complete genome sequence of Corynebacterium casei LMG S-19264T (=DSM 44701T), isolated from a smear-ripened cheese.</title>
        <authorList>
            <consortium name="US DOE Joint Genome Institute (JGI-PGF)"/>
            <person name="Walter F."/>
            <person name="Albersmeier A."/>
            <person name="Kalinowski J."/>
            <person name="Ruckert C."/>
        </authorList>
    </citation>
    <scope>NUCLEOTIDE SEQUENCE</scope>
    <source>
        <strain evidence="13">CGMCC 1.12777</strain>
    </source>
</reference>
<dbReference type="RefSeq" id="WP_188497357.1">
    <property type="nucleotide sequence ID" value="NZ_BMFV01000014.1"/>
</dbReference>
<keyword evidence="4" id="KW-0645">Protease</keyword>
<proteinExistence type="inferred from homology"/>
<evidence type="ECO:0000256" key="6">
    <source>
        <dbReference type="ARBA" id="ARBA00022801"/>
    </source>
</evidence>
<dbReference type="CDD" id="cd23081">
    <property type="entry name" value="cpPDZ_EcRseP-like"/>
    <property type="match status" value="1"/>
</dbReference>
<dbReference type="EMBL" id="BMFV01000014">
    <property type="protein sequence ID" value="GGH82106.1"/>
    <property type="molecule type" value="Genomic_DNA"/>
</dbReference>
<dbReference type="SUPFAM" id="SSF50156">
    <property type="entry name" value="PDZ domain-like"/>
    <property type="match status" value="1"/>
</dbReference>
<dbReference type="PANTHER" id="PTHR42837">
    <property type="entry name" value="REGULATOR OF SIGMA-E PROTEASE RSEP"/>
    <property type="match status" value="1"/>
</dbReference>
<sequence>METFIAVVIIFGLLISFHEFGHLLLAKRAGILCREFAIGFGPKLFSIKKKETVYTLRLLPIGGFVRMAGEDPEVIELKPGHRIGLLFNPQQMVSKIIINQLNKYPNAKVITVDSADLERDLYIQGYEEEYGERLTFSVDRKAEYVTDGQEFQIAPLDRQFGSKSVFDRILTIFAGPFNNFLLALIVFIIMFLLQGVPSDKPVLGKLTADDPATKAGLHQGDRVLTINGNAIESFSEIASYINKRPNKDLTIKVERDNNIKTFHVTTAKNEQGQGIIGVQQPFEKSVGKSIKMSFTQSYSMIKLELQALKQLVTGAIGIDQLSGPVGIYTITGQVVNYGIFMIMQWTAMLSINLGIVNLLPLPALDGGRLLFLFAEALRGKPVDPKKETLVHFIGFALLMLLMIVVTWNDIQKIFM</sequence>
<organism evidence="13 14">
    <name type="scientific">Pullulanibacillus pueri</name>
    <dbReference type="NCBI Taxonomy" id="1437324"/>
    <lineage>
        <taxon>Bacteria</taxon>
        <taxon>Bacillati</taxon>
        <taxon>Bacillota</taxon>
        <taxon>Bacilli</taxon>
        <taxon>Bacillales</taxon>
        <taxon>Sporolactobacillaceae</taxon>
        <taxon>Pullulanibacillus</taxon>
    </lineage>
</organism>
<comment type="cofactor">
    <cofactor evidence="1 11">
        <name>Zn(2+)</name>
        <dbReference type="ChEBI" id="CHEBI:29105"/>
    </cofactor>
</comment>
<keyword evidence="6 11" id="KW-0378">Hydrolase</keyword>
<comment type="similarity">
    <text evidence="3 11">Belongs to the peptidase M50B family.</text>
</comment>
<evidence type="ECO:0000256" key="4">
    <source>
        <dbReference type="ARBA" id="ARBA00022670"/>
    </source>
</evidence>
<protein>
    <recommendedName>
        <fullName evidence="11">Zinc metalloprotease</fullName>
        <ecNumber evidence="11">3.4.24.-</ecNumber>
    </recommendedName>
</protein>
<evidence type="ECO:0000313" key="14">
    <source>
        <dbReference type="Proteomes" id="UP000656813"/>
    </source>
</evidence>
<dbReference type="GO" id="GO:0004222">
    <property type="term" value="F:metalloendopeptidase activity"/>
    <property type="evidence" value="ECO:0007669"/>
    <property type="project" value="InterPro"/>
</dbReference>
<dbReference type="Gene3D" id="2.30.42.10">
    <property type="match status" value="1"/>
</dbReference>
<evidence type="ECO:0000256" key="2">
    <source>
        <dbReference type="ARBA" id="ARBA00004141"/>
    </source>
</evidence>
<evidence type="ECO:0000256" key="5">
    <source>
        <dbReference type="ARBA" id="ARBA00022692"/>
    </source>
</evidence>
<evidence type="ECO:0000259" key="12">
    <source>
        <dbReference type="SMART" id="SM00228"/>
    </source>
</evidence>
<keyword evidence="11" id="KW-0479">Metal-binding</keyword>
<dbReference type="GO" id="GO:0006508">
    <property type="term" value="P:proteolysis"/>
    <property type="evidence" value="ECO:0007669"/>
    <property type="project" value="UniProtKB-KW"/>
</dbReference>
<dbReference type="Pfam" id="PF02163">
    <property type="entry name" value="Peptidase_M50"/>
    <property type="match status" value="1"/>
</dbReference>
<dbReference type="Pfam" id="PF17820">
    <property type="entry name" value="PDZ_6"/>
    <property type="match status" value="1"/>
</dbReference>
<dbReference type="SMART" id="SM00228">
    <property type="entry name" value="PDZ"/>
    <property type="match status" value="1"/>
</dbReference>
<evidence type="ECO:0000256" key="7">
    <source>
        <dbReference type="ARBA" id="ARBA00022833"/>
    </source>
</evidence>
<dbReference type="NCBIfam" id="TIGR00054">
    <property type="entry name" value="RIP metalloprotease RseP"/>
    <property type="match status" value="1"/>
</dbReference>
<dbReference type="GO" id="GO:0046872">
    <property type="term" value="F:metal ion binding"/>
    <property type="evidence" value="ECO:0007669"/>
    <property type="project" value="UniProtKB-KW"/>
</dbReference>
<gene>
    <name evidence="13" type="ORF">GCM10007096_21000</name>
</gene>
<reference evidence="13" key="2">
    <citation type="submission" date="2020-09" db="EMBL/GenBank/DDBJ databases">
        <authorList>
            <person name="Sun Q."/>
            <person name="Zhou Y."/>
        </authorList>
    </citation>
    <scope>NUCLEOTIDE SEQUENCE</scope>
    <source>
        <strain evidence="13">CGMCC 1.12777</strain>
    </source>
</reference>
<dbReference type="InterPro" id="IPR004387">
    <property type="entry name" value="Pept_M50_Zn"/>
</dbReference>
<evidence type="ECO:0000256" key="10">
    <source>
        <dbReference type="ARBA" id="ARBA00023136"/>
    </source>
</evidence>
<dbReference type="AlphaFoldDB" id="A0A8J3EMC0"/>
<evidence type="ECO:0000256" key="3">
    <source>
        <dbReference type="ARBA" id="ARBA00007931"/>
    </source>
</evidence>
<comment type="caution">
    <text evidence="13">The sequence shown here is derived from an EMBL/GenBank/DDBJ whole genome shotgun (WGS) entry which is preliminary data.</text>
</comment>
<feature type="domain" description="PDZ" evidence="12">
    <location>
        <begin position="187"/>
        <end position="257"/>
    </location>
</feature>
<keyword evidence="10 11" id="KW-0472">Membrane</keyword>
<evidence type="ECO:0000256" key="1">
    <source>
        <dbReference type="ARBA" id="ARBA00001947"/>
    </source>
</evidence>
<keyword evidence="8 11" id="KW-1133">Transmembrane helix</keyword>
<evidence type="ECO:0000256" key="11">
    <source>
        <dbReference type="RuleBase" id="RU362031"/>
    </source>
</evidence>
<feature type="transmembrane region" description="Helical" evidence="11">
    <location>
        <begin position="337"/>
        <end position="359"/>
    </location>
</feature>
<keyword evidence="14" id="KW-1185">Reference proteome</keyword>
<dbReference type="InterPro" id="IPR008915">
    <property type="entry name" value="Peptidase_M50"/>
</dbReference>
<keyword evidence="9 11" id="KW-0482">Metalloprotease</keyword>
<dbReference type="Proteomes" id="UP000656813">
    <property type="component" value="Unassembled WGS sequence"/>
</dbReference>
<evidence type="ECO:0000256" key="9">
    <source>
        <dbReference type="ARBA" id="ARBA00023049"/>
    </source>
</evidence>
<dbReference type="EC" id="3.4.24.-" evidence="11"/>
<evidence type="ECO:0000313" key="13">
    <source>
        <dbReference type="EMBL" id="GGH82106.1"/>
    </source>
</evidence>
<dbReference type="PANTHER" id="PTHR42837:SF2">
    <property type="entry name" value="MEMBRANE METALLOPROTEASE ARASP2, CHLOROPLASTIC-RELATED"/>
    <property type="match status" value="1"/>
</dbReference>
<accession>A0A8J3EMC0</accession>
<name>A0A8J3EMC0_9BACL</name>